<feature type="domain" description="FAD-binding PCMH-type" evidence="6">
    <location>
        <begin position="33"/>
        <end position="212"/>
    </location>
</feature>
<name>A0ABS1S7W9_9RHOB</name>
<dbReference type="Gene3D" id="3.30.43.10">
    <property type="entry name" value="Uridine Diphospho-n-acetylenolpyruvylglucosamine Reductase, domain 2"/>
    <property type="match status" value="1"/>
</dbReference>
<dbReference type="Gene3D" id="1.10.45.10">
    <property type="entry name" value="Vanillyl-alcohol Oxidase, Chain A, domain 4"/>
    <property type="match status" value="1"/>
</dbReference>
<dbReference type="InterPro" id="IPR036318">
    <property type="entry name" value="FAD-bd_PCMH-like_sf"/>
</dbReference>
<dbReference type="PANTHER" id="PTHR43716">
    <property type="entry name" value="D-2-HYDROXYGLUTARATE DEHYDROGENASE, MITOCHONDRIAL"/>
    <property type="match status" value="1"/>
</dbReference>
<evidence type="ECO:0000256" key="5">
    <source>
        <dbReference type="ARBA" id="ARBA00023002"/>
    </source>
</evidence>
<dbReference type="Gene3D" id="3.30.70.2190">
    <property type="match status" value="1"/>
</dbReference>
<sequence length="458" mass="49680">MNALTSLADIVGSRHLIEAEALRERPQDFWNNVPTRALALVRPASVEEVSAVLAWCNRNGSPVVPEGGRTNLIQGTAASPEAVLLSTERLNQFDAPDLGAMTVQAGSGVVLQALQESCHAAGLRFGLDFGARGSATLGGALSTNAGGFQALRYGVARDQVRGLEVVLADGTVLSHLTPYAKDNTGYDLKHLFIGSEGTLGVITRAILRLHPAPVTANTALLSFTDFDAVTRTLSRLRRDLQGTLSSFEIMWREFFEFNVDALCGGRSPLSESCPFYVLCEAEGFAPDMDDARFEAVIMQALDAGDVKDAVIAQSARQRDELWRIREDFEAEQELFRVMIDFDISLPLSAMDAFSREVDEALNTHIPEFLGLHILGHLGDGNLHVTTGLPTPERSDDLKALVYGLIAKHGGSISAEHGIGLNKRDYLGYSRSPEEIATMRLLKKALDPKNTLNPGKILQ</sequence>
<gene>
    <name evidence="7" type="ORF">JL111_15190</name>
</gene>
<evidence type="ECO:0000256" key="1">
    <source>
        <dbReference type="ARBA" id="ARBA00001974"/>
    </source>
</evidence>
<dbReference type="SUPFAM" id="SSF56176">
    <property type="entry name" value="FAD-binding/transporter-associated domain-like"/>
    <property type="match status" value="1"/>
</dbReference>
<dbReference type="InterPro" id="IPR016171">
    <property type="entry name" value="Vanillyl_alc_oxidase_C-sub2"/>
</dbReference>
<dbReference type="Pfam" id="PF01565">
    <property type="entry name" value="FAD_binding_4"/>
    <property type="match status" value="1"/>
</dbReference>
<dbReference type="Gene3D" id="3.30.465.10">
    <property type="match status" value="1"/>
</dbReference>
<evidence type="ECO:0000259" key="6">
    <source>
        <dbReference type="PROSITE" id="PS51387"/>
    </source>
</evidence>
<dbReference type="EMBL" id="JAESHT010000014">
    <property type="protein sequence ID" value="MBL3674825.1"/>
    <property type="molecule type" value="Genomic_DNA"/>
</dbReference>
<dbReference type="InterPro" id="IPR004113">
    <property type="entry name" value="FAD-bd_oxidored_4_C"/>
</dbReference>
<evidence type="ECO:0000256" key="4">
    <source>
        <dbReference type="ARBA" id="ARBA00022827"/>
    </source>
</evidence>
<dbReference type="SUPFAM" id="SSF55103">
    <property type="entry name" value="FAD-linked oxidases, C-terminal domain"/>
    <property type="match status" value="1"/>
</dbReference>
<keyword evidence="3" id="KW-0285">Flavoprotein</keyword>
<comment type="cofactor">
    <cofactor evidence="1">
        <name>FAD</name>
        <dbReference type="ChEBI" id="CHEBI:57692"/>
    </cofactor>
</comment>
<evidence type="ECO:0000313" key="7">
    <source>
        <dbReference type="EMBL" id="MBL3674825.1"/>
    </source>
</evidence>
<reference evidence="7 8" key="1">
    <citation type="submission" date="2021-01" db="EMBL/GenBank/DDBJ databases">
        <title>011410 draft genome.</title>
        <authorList>
            <person name="Lang L."/>
        </authorList>
    </citation>
    <scope>NUCLEOTIDE SEQUENCE [LARGE SCALE GENOMIC DNA]</scope>
    <source>
        <strain evidence="7 8">KCTC 42845</strain>
    </source>
</reference>
<accession>A0ABS1S7W9</accession>
<dbReference type="Gene3D" id="3.30.70.2740">
    <property type="match status" value="1"/>
</dbReference>
<evidence type="ECO:0000256" key="2">
    <source>
        <dbReference type="ARBA" id="ARBA00008000"/>
    </source>
</evidence>
<dbReference type="PROSITE" id="PS51387">
    <property type="entry name" value="FAD_PCMH"/>
    <property type="match status" value="1"/>
</dbReference>
<dbReference type="InterPro" id="IPR006094">
    <property type="entry name" value="Oxid_FAD_bind_N"/>
</dbReference>
<dbReference type="InterPro" id="IPR016166">
    <property type="entry name" value="FAD-bd_PCMH"/>
</dbReference>
<comment type="similarity">
    <text evidence="2">Belongs to the FAD-binding oxidoreductase/transferase type 4 family.</text>
</comment>
<keyword evidence="4" id="KW-0274">FAD</keyword>
<proteinExistence type="inferred from homology"/>
<dbReference type="InterPro" id="IPR051264">
    <property type="entry name" value="FAD-oxidored/transferase_4"/>
</dbReference>
<keyword evidence="8" id="KW-1185">Reference proteome</keyword>
<dbReference type="Proteomes" id="UP000644749">
    <property type="component" value="Unassembled WGS sequence"/>
</dbReference>
<organism evidence="7 8">
    <name type="scientific">Paracoccus aerius</name>
    <dbReference type="NCBI Taxonomy" id="1915382"/>
    <lineage>
        <taxon>Bacteria</taxon>
        <taxon>Pseudomonadati</taxon>
        <taxon>Pseudomonadota</taxon>
        <taxon>Alphaproteobacteria</taxon>
        <taxon>Rhodobacterales</taxon>
        <taxon>Paracoccaceae</taxon>
        <taxon>Paracoccus</taxon>
    </lineage>
</organism>
<protein>
    <submittedName>
        <fullName evidence="7">FAD-binding oxidoreductase</fullName>
    </submittedName>
</protein>
<dbReference type="InterPro" id="IPR016169">
    <property type="entry name" value="FAD-bd_PCMH_sub2"/>
</dbReference>
<dbReference type="InterPro" id="IPR016164">
    <property type="entry name" value="FAD-linked_Oxase-like_C"/>
</dbReference>
<evidence type="ECO:0000313" key="8">
    <source>
        <dbReference type="Proteomes" id="UP000644749"/>
    </source>
</evidence>
<dbReference type="RefSeq" id="WP_191311588.1">
    <property type="nucleotide sequence ID" value="NZ_BNCL01000014.1"/>
</dbReference>
<comment type="caution">
    <text evidence="7">The sequence shown here is derived from an EMBL/GenBank/DDBJ whole genome shotgun (WGS) entry which is preliminary data.</text>
</comment>
<dbReference type="PANTHER" id="PTHR43716:SF1">
    <property type="entry name" value="D-2-HYDROXYGLUTARATE DEHYDROGENASE, MITOCHONDRIAL"/>
    <property type="match status" value="1"/>
</dbReference>
<dbReference type="Pfam" id="PF02913">
    <property type="entry name" value="FAD-oxidase_C"/>
    <property type="match status" value="1"/>
</dbReference>
<evidence type="ECO:0000256" key="3">
    <source>
        <dbReference type="ARBA" id="ARBA00022630"/>
    </source>
</evidence>
<dbReference type="InterPro" id="IPR016167">
    <property type="entry name" value="FAD-bd_PCMH_sub1"/>
</dbReference>
<keyword evidence="5" id="KW-0560">Oxidoreductase</keyword>